<reference evidence="2 3" key="3">
    <citation type="journal article" date="2010" name="BMC Genomics">
        <title>Transcriptome sequencing and comparative analysis of cucumber flowers with different sex types.</title>
        <authorList>
            <person name="Guo S."/>
            <person name="Zheng Y."/>
            <person name="Joung J.G."/>
            <person name="Liu S."/>
            <person name="Zhang Z."/>
            <person name="Crasta O.R."/>
            <person name="Sobral B.W."/>
            <person name="Xu Y."/>
            <person name="Huang S."/>
            <person name="Fei Z."/>
        </authorList>
    </citation>
    <scope>NUCLEOTIDE SEQUENCE [LARGE SCALE GENOMIC DNA]</scope>
    <source>
        <strain evidence="3">cv. 9930</strain>
    </source>
</reference>
<dbReference type="Gramene" id="KGN64853">
    <property type="protein sequence ID" value="KGN64853"/>
    <property type="gene ID" value="Csa_1G132140"/>
</dbReference>
<keyword evidence="3" id="KW-1185">Reference proteome</keyword>
<evidence type="ECO:0000259" key="1">
    <source>
        <dbReference type="Pfam" id="PF08417"/>
    </source>
</evidence>
<dbReference type="Pfam" id="PF08417">
    <property type="entry name" value="PaO"/>
    <property type="match status" value="1"/>
</dbReference>
<dbReference type="GO" id="GO:0010277">
    <property type="term" value="F:chlorophyllide a oxygenase activity"/>
    <property type="evidence" value="ECO:0007669"/>
    <property type="project" value="InterPro"/>
</dbReference>
<feature type="domain" description="Pheophorbide a oxygenase" evidence="1">
    <location>
        <begin position="71"/>
        <end position="110"/>
    </location>
</feature>
<gene>
    <name evidence="2" type="ORF">Csa_1G132140</name>
</gene>
<dbReference type="Proteomes" id="UP000029981">
    <property type="component" value="Chromosome 1"/>
</dbReference>
<reference evidence="2 3" key="2">
    <citation type="journal article" date="2009" name="PLoS ONE">
        <title>An integrated genetic and cytogenetic map of the cucumber genome.</title>
        <authorList>
            <person name="Ren Y."/>
            <person name="Zhang Z."/>
            <person name="Liu J."/>
            <person name="Staub J.E."/>
            <person name="Han Y."/>
            <person name="Cheng Z."/>
            <person name="Li X."/>
            <person name="Lu J."/>
            <person name="Miao H."/>
            <person name="Kang H."/>
            <person name="Xie B."/>
            <person name="Gu X."/>
            <person name="Wang X."/>
            <person name="Du Y."/>
            <person name="Jin W."/>
            <person name="Huang S."/>
        </authorList>
    </citation>
    <scope>NUCLEOTIDE SEQUENCE [LARGE SCALE GENOMIC DNA]</scope>
    <source>
        <strain evidence="3">cv. 9930</strain>
    </source>
</reference>
<evidence type="ECO:0000313" key="2">
    <source>
        <dbReference type="EMBL" id="KGN64853.1"/>
    </source>
</evidence>
<accession>A0A0A0LST3</accession>
<name>A0A0A0LST3_CUCSA</name>
<reference evidence="2 3" key="4">
    <citation type="journal article" date="2011" name="BMC Genomics">
        <title>RNA-Seq improves annotation of protein-coding genes in the cucumber genome.</title>
        <authorList>
            <person name="Li Z."/>
            <person name="Zhang Z."/>
            <person name="Yan P."/>
            <person name="Huang S."/>
            <person name="Fei Z."/>
            <person name="Lin K."/>
        </authorList>
    </citation>
    <scope>NUCLEOTIDE SEQUENCE [LARGE SCALE GENOMIC DNA]</scope>
    <source>
        <strain evidence="3">cv. 9930</strain>
    </source>
</reference>
<dbReference type="STRING" id="3659.A0A0A0LST3"/>
<evidence type="ECO:0000313" key="3">
    <source>
        <dbReference type="Proteomes" id="UP000029981"/>
    </source>
</evidence>
<sequence length="161" mass="18531">MPEFSSVMIRWDLFYGNDTLMENVSDPSHIDLAHHQEWRLTQSFLYLAINGFAPSMCQWVLEKLVLLYSARNFFQFSMPGPAWWQVVPRWHEHWTSNKVYDGDMIVLQGSGEDIFIDGSTEKANLNGLGLAANSLCHQQFYPTIVWIVSIKLNAKGTNTLF</sequence>
<reference evidence="2 3" key="1">
    <citation type="journal article" date="2009" name="Nat. Genet.">
        <title>The genome of the cucumber, Cucumis sativus L.</title>
        <authorList>
            <person name="Huang S."/>
            <person name="Li R."/>
            <person name="Zhang Z."/>
            <person name="Li L."/>
            <person name="Gu X."/>
            <person name="Fan W."/>
            <person name="Lucas W.J."/>
            <person name="Wang X."/>
            <person name="Xie B."/>
            <person name="Ni P."/>
            <person name="Ren Y."/>
            <person name="Zhu H."/>
            <person name="Li J."/>
            <person name="Lin K."/>
            <person name="Jin W."/>
            <person name="Fei Z."/>
            <person name="Li G."/>
            <person name="Staub J."/>
            <person name="Kilian A."/>
            <person name="van der Vossen E.A."/>
            <person name="Wu Y."/>
            <person name="Guo J."/>
            <person name="He J."/>
            <person name="Jia Z."/>
            <person name="Ren Y."/>
            <person name="Tian G."/>
            <person name="Lu Y."/>
            <person name="Ruan J."/>
            <person name="Qian W."/>
            <person name="Wang M."/>
            <person name="Huang Q."/>
            <person name="Li B."/>
            <person name="Xuan Z."/>
            <person name="Cao J."/>
            <person name="Asan"/>
            <person name="Wu Z."/>
            <person name="Zhang J."/>
            <person name="Cai Q."/>
            <person name="Bai Y."/>
            <person name="Zhao B."/>
            <person name="Han Y."/>
            <person name="Li Y."/>
            <person name="Li X."/>
            <person name="Wang S."/>
            <person name="Shi Q."/>
            <person name="Liu S."/>
            <person name="Cho W.K."/>
            <person name="Kim J.Y."/>
            <person name="Xu Y."/>
            <person name="Heller-Uszynska K."/>
            <person name="Miao H."/>
            <person name="Cheng Z."/>
            <person name="Zhang S."/>
            <person name="Wu J."/>
            <person name="Yang Y."/>
            <person name="Kang H."/>
            <person name="Li M."/>
            <person name="Liang H."/>
            <person name="Ren X."/>
            <person name="Shi Z."/>
            <person name="Wen M."/>
            <person name="Jian M."/>
            <person name="Yang H."/>
            <person name="Zhang G."/>
            <person name="Yang Z."/>
            <person name="Chen R."/>
            <person name="Liu S."/>
            <person name="Li J."/>
            <person name="Ma L."/>
            <person name="Liu H."/>
            <person name="Zhou Y."/>
            <person name="Zhao J."/>
            <person name="Fang X."/>
            <person name="Li G."/>
            <person name="Fang L."/>
            <person name="Li Y."/>
            <person name="Liu D."/>
            <person name="Zheng H."/>
            <person name="Zhang Y."/>
            <person name="Qin N."/>
            <person name="Li Z."/>
            <person name="Yang G."/>
            <person name="Yang S."/>
            <person name="Bolund L."/>
            <person name="Kristiansen K."/>
            <person name="Zheng H."/>
            <person name="Li S."/>
            <person name="Zhang X."/>
            <person name="Yang H."/>
            <person name="Wang J."/>
            <person name="Sun R."/>
            <person name="Zhang B."/>
            <person name="Jiang S."/>
            <person name="Wang J."/>
            <person name="Du Y."/>
            <person name="Li S."/>
        </authorList>
    </citation>
    <scope>NUCLEOTIDE SEQUENCE [LARGE SCALE GENOMIC DNA]</scope>
    <source>
        <strain evidence="3">cv. 9930</strain>
    </source>
</reference>
<proteinExistence type="predicted"/>
<dbReference type="EMBL" id="CM002922">
    <property type="protein sequence ID" value="KGN64853.1"/>
    <property type="molecule type" value="Genomic_DNA"/>
</dbReference>
<organism evidence="2 3">
    <name type="scientific">Cucumis sativus</name>
    <name type="common">Cucumber</name>
    <dbReference type="NCBI Taxonomy" id="3659"/>
    <lineage>
        <taxon>Eukaryota</taxon>
        <taxon>Viridiplantae</taxon>
        <taxon>Streptophyta</taxon>
        <taxon>Embryophyta</taxon>
        <taxon>Tracheophyta</taxon>
        <taxon>Spermatophyta</taxon>
        <taxon>Magnoliopsida</taxon>
        <taxon>eudicotyledons</taxon>
        <taxon>Gunneridae</taxon>
        <taxon>Pentapetalae</taxon>
        <taxon>rosids</taxon>
        <taxon>fabids</taxon>
        <taxon>Cucurbitales</taxon>
        <taxon>Cucurbitaceae</taxon>
        <taxon>Benincaseae</taxon>
        <taxon>Cucumis</taxon>
    </lineage>
</organism>
<dbReference type="AlphaFoldDB" id="A0A0A0LST3"/>
<protein>
    <recommendedName>
        <fullName evidence="1">Pheophorbide a oxygenase domain-containing protein</fullName>
    </recommendedName>
</protein>
<dbReference type="InterPro" id="IPR013626">
    <property type="entry name" value="PaO"/>
</dbReference>